<dbReference type="Pfam" id="PF07883">
    <property type="entry name" value="Cupin_2"/>
    <property type="match status" value="1"/>
</dbReference>
<comment type="caution">
    <text evidence="3">The sequence shown here is derived from an EMBL/GenBank/DDBJ whole genome shotgun (WGS) entry which is preliminary data.</text>
</comment>
<dbReference type="SUPFAM" id="SSF51182">
    <property type="entry name" value="RmlC-like cupins"/>
    <property type="match status" value="1"/>
</dbReference>
<dbReference type="EMBL" id="BAAAFZ010000021">
    <property type="protein sequence ID" value="GAA0580245.1"/>
    <property type="molecule type" value="Genomic_DNA"/>
</dbReference>
<feature type="region of interest" description="Disordered" evidence="1">
    <location>
        <begin position="1"/>
        <end position="23"/>
    </location>
</feature>
<dbReference type="InterPro" id="IPR013096">
    <property type="entry name" value="Cupin_2"/>
</dbReference>
<evidence type="ECO:0000259" key="2">
    <source>
        <dbReference type="Pfam" id="PF07883"/>
    </source>
</evidence>
<organism evidence="3 4">
    <name type="scientific">Craurococcus roseus</name>
    <dbReference type="NCBI Taxonomy" id="77585"/>
    <lineage>
        <taxon>Bacteria</taxon>
        <taxon>Pseudomonadati</taxon>
        <taxon>Pseudomonadota</taxon>
        <taxon>Alphaproteobacteria</taxon>
        <taxon>Acetobacterales</taxon>
        <taxon>Acetobacteraceae</taxon>
        <taxon>Craurococcus</taxon>
    </lineage>
</organism>
<dbReference type="InterPro" id="IPR011051">
    <property type="entry name" value="RmlC_Cupin_sf"/>
</dbReference>
<feature type="domain" description="Cupin type-2" evidence="2">
    <location>
        <begin position="40"/>
        <end position="93"/>
    </location>
</feature>
<dbReference type="Gene3D" id="2.60.120.10">
    <property type="entry name" value="Jelly Rolls"/>
    <property type="match status" value="1"/>
</dbReference>
<evidence type="ECO:0000313" key="3">
    <source>
        <dbReference type="EMBL" id="GAA0580245.1"/>
    </source>
</evidence>
<name>A0ABN1F1V8_9PROT</name>
<keyword evidence="4" id="KW-1185">Reference proteome</keyword>
<sequence>MADTTIIKVDGNHSPKGKDGQKYLANGRTVSMRLWEKETPGPAKPPVRRDYETVGYAIAGRAELTIEGQTVLLEAANSWVVPKGAEHSYRILEEFTAVEATSPPAEVHGRDKG</sequence>
<accession>A0ABN1F1V8</accession>
<dbReference type="Proteomes" id="UP001501588">
    <property type="component" value="Unassembled WGS sequence"/>
</dbReference>
<evidence type="ECO:0000313" key="4">
    <source>
        <dbReference type="Proteomes" id="UP001501588"/>
    </source>
</evidence>
<feature type="compositionally biased region" description="Basic and acidic residues" evidence="1">
    <location>
        <begin position="10"/>
        <end position="21"/>
    </location>
</feature>
<dbReference type="RefSeq" id="WP_343894932.1">
    <property type="nucleotide sequence ID" value="NZ_BAAAFZ010000021.1"/>
</dbReference>
<protein>
    <submittedName>
        <fullName evidence="3">Cupin domain-containing protein</fullName>
    </submittedName>
</protein>
<dbReference type="InterPro" id="IPR014710">
    <property type="entry name" value="RmlC-like_jellyroll"/>
</dbReference>
<evidence type="ECO:0000256" key="1">
    <source>
        <dbReference type="SAM" id="MobiDB-lite"/>
    </source>
</evidence>
<reference evidence="3 4" key="1">
    <citation type="journal article" date="2019" name="Int. J. Syst. Evol. Microbiol.">
        <title>The Global Catalogue of Microorganisms (GCM) 10K type strain sequencing project: providing services to taxonomists for standard genome sequencing and annotation.</title>
        <authorList>
            <consortium name="The Broad Institute Genomics Platform"/>
            <consortium name="The Broad Institute Genome Sequencing Center for Infectious Disease"/>
            <person name="Wu L."/>
            <person name="Ma J."/>
        </authorList>
    </citation>
    <scope>NUCLEOTIDE SEQUENCE [LARGE SCALE GENOMIC DNA]</scope>
    <source>
        <strain evidence="3 4">JCM 9933</strain>
    </source>
</reference>
<gene>
    <name evidence="3" type="ORF">GCM10009416_18270</name>
</gene>
<proteinExistence type="predicted"/>